<feature type="transmembrane region" description="Helical" evidence="1">
    <location>
        <begin position="28"/>
        <end position="49"/>
    </location>
</feature>
<organism evidence="2 3">
    <name type="scientific">Stentor coeruleus</name>
    <dbReference type="NCBI Taxonomy" id="5963"/>
    <lineage>
        <taxon>Eukaryota</taxon>
        <taxon>Sar</taxon>
        <taxon>Alveolata</taxon>
        <taxon>Ciliophora</taxon>
        <taxon>Postciliodesmatophora</taxon>
        <taxon>Heterotrichea</taxon>
        <taxon>Heterotrichida</taxon>
        <taxon>Stentoridae</taxon>
        <taxon>Stentor</taxon>
    </lineage>
</organism>
<dbReference type="EMBL" id="MPUH01000017">
    <property type="protein sequence ID" value="OMJ95114.1"/>
    <property type="molecule type" value="Genomic_DNA"/>
</dbReference>
<keyword evidence="1" id="KW-0812">Transmembrane</keyword>
<keyword evidence="1" id="KW-0472">Membrane</keyword>
<keyword evidence="1" id="KW-1133">Transmembrane helix</keyword>
<comment type="caution">
    <text evidence="2">The sequence shown here is derived from an EMBL/GenBank/DDBJ whole genome shotgun (WGS) entry which is preliminary data.</text>
</comment>
<dbReference type="AlphaFoldDB" id="A0A1R2D1H6"/>
<gene>
    <name evidence="2" type="ORF">SteCoe_1657</name>
</gene>
<sequence>MNGGSILSKWFLYRLSLRLLDSRALARLILWPFISTLYSIIMFRVFLGFKGLGLVLNMFDANFLGPFITFIVILALGKVFSKNSPKGFCKACGETCRISFETICGHYYCGKRY</sequence>
<reference evidence="2 3" key="1">
    <citation type="submission" date="2016-11" db="EMBL/GenBank/DDBJ databases">
        <title>The macronuclear genome of Stentor coeruleus: a giant cell with tiny introns.</title>
        <authorList>
            <person name="Slabodnick M."/>
            <person name="Ruby J.G."/>
            <person name="Reiff S.B."/>
            <person name="Swart E.C."/>
            <person name="Gosai S."/>
            <person name="Prabakaran S."/>
            <person name="Witkowska E."/>
            <person name="Larue G.E."/>
            <person name="Fisher S."/>
            <person name="Freeman R.M."/>
            <person name="Gunawardena J."/>
            <person name="Chu W."/>
            <person name="Stover N.A."/>
            <person name="Gregory B.D."/>
            <person name="Nowacki M."/>
            <person name="Derisi J."/>
            <person name="Roy S.W."/>
            <person name="Marshall W.F."/>
            <person name="Sood P."/>
        </authorList>
    </citation>
    <scope>NUCLEOTIDE SEQUENCE [LARGE SCALE GENOMIC DNA]</scope>
    <source>
        <strain evidence="2">WM001</strain>
    </source>
</reference>
<feature type="transmembrane region" description="Helical" evidence="1">
    <location>
        <begin position="61"/>
        <end position="80"/>
    </location>
</feature>
<evidence type="ECO:0000256" key="1">
    <source>
        <dbReference type="SAM" id="Phobius"/>
    </source>
</evidence>
<name>A0A1R2D1H6_9CILI</name>
<accession>A0A1R2D1H6</accession>
<protein>
    <submittedName>
        <fullName evidence="2">Uncharacterized protein</fullName>
    </submittedName>
</protein>
<evidence type="ECO:0000313" key="3">
    <source>
        <dbReference type="Proteomes" id="UP000187209"/>
    </source>
</evidence>
<dbReference type="Proteomes" id="UP000187209">
    <property type="component" value="Unassembled WGS sequence"/>
</dbReference>
<evidence type="ECO:0000313" key="2">
    <source>
        <dbReference type="EMBL" id="OMJ95114.1"/>
    </source>
</evidence>
<proteinExistence type="predicted"/>
<keyword evidence="3" id="KW-1185">Reference proteome</keyword>